<dbReference type="Proteomes" id="UP000184386">
    <property type="component" value="Unassembled WGS sequence"/>
</dbReference>
<keyword evidence="7 10" id="KW-0119">Carbohydrate metabolism</keyword>
<reference evidence="11 12" key="1">
    <citation type="submission" date="2016-11" db="EMBL/GenBank/DDBJ databases">
        <authorList>
            <person name="Jaros S."/>
            <person name="Januszkiewicz K."/>
            <person name="Wedrychowicz H."/>
        </authorList>
    </citation>
    <scope>NUCLEOTIDE SEQUENCE [LARGE SCALE GENOMIC DNA]</scope>
    <source>
        <strain evidence="11 12">DSM 15929</strain>
    </source>
</reference>
<evidence type="ECO:0000256" key="1">
    <source>
        <dbReference type="ARBA" id="ARBA00000439"/>
    </source>
</evidence>
<sequence length="500" mass="58010">MTDYSGLKRGAGVLMPVSALPSPYGIGTLGKESFEFIEFLKEAGFTYWQVLPVGPTSFGDSPYQSFSAFAGNPYFIDLDMLIEEGLLAKEEVVSAEWGEKEEEVDYARIYNARFKVLKKAFHNSRHRGSREYSEFLKENEFWLHDYSFYMALKNHFQNREWQLWEQDIAFRKKEAVERYEKQLSEEIDFWKFVQFKFKEQWKQVRKYAADNGISIIGDIPLYVSMDSSDVWVHGDLFELDERKKPIHVAGVPPDMFSAEGQRWGNPLYRWDVMEKQDFKWWRERMKSLAALYDVIRVDHFIGIVNYYAIPVSCPTAVEGKWETGPGKKLTDVFTESIGNARIIAEDLGVLTPPVKKLIQETGFAGIKVLEFGLDGPEDNDYLPHNYKTSNLAVYTGTHDNETLVGFLQKKSWKELEKLLTYFQVTDFRMLPDAIIRAAYASVADAAIIQMQDFLKLDNSARMNFPSTVGGNWKWRFKKEQYQEIDCKKLYCLACLYARAK</sequence>
<dbReference type="GO" id="GO:0004134">
    <property type="term" value="F:4-alpha-glucanotransferase activity"/>
    <property type="evidence" value="ECO:0007669"/>
    <property type="project" value="UniProtKB-EC"/>
</dbReference>
<evidence type="ECO:0000256" key="4">
    <source>
        <dbReference type="ARBA" id="ARBA00020295"/>
    </source>
</evidence>
<organism evidence="11 12">
    <name type="scientific">Anaerocolumna jejuensis DSM 15929</name>
    <dbReference type="NCBI Taxonomy" id="1121322"/>
    <lineage>
        <taxon>Bacteria</taxon>
        <taxon>Bacillati</taxon>
        <taxon>Bacillota</taxon>
        <taxon>Clostridia</taxon>
        <taxon>Lachnospirales</taxon>
        <taxon>Lachnospiraceae</taxon>
        <taxon>Anaerocolumna</taxon>
    </lineage>
</organism>
<dbReference type="SUPFAM" id="SSF51445">
    <property type="entry name" value="(Trans)glycosidases"/>
    <property type="match status" value="1"/>
</dbReference>
<keyword evidence="5 10" id="KW-0328">Glycosyltransferase</keyword>
<proteinExistence type="inferred from homology"/>
<dbReference type="PANTHER" id="PTHR32438">
    <property type="entry name" value="4-ALPHA-GLUCANOTRANSFERASE DPE1, CHLOROPLASTIC/AMYLOPLASTIC"/>
    <property type="match status" value="1"/>
</dbReference>
<keyword evidence="12" id="KW-1185">Reference proteome</keyword>
<dbReference type="NCBIfam" id="TIGR00217">
    <property type="entry name" value="malQ"/>
    <property type="match status" value="1"/>
</dbReference>
<accession>A0A1M6XTP9</accession>
<evidence type="ECO:0000256" key="6">
    <source>
        <dbReference type="ARBA" id="ARBA00022679"/>
    </source>
</evidence>
<evidence type="ECO:0000256" key="9">
    <source>
        <dbReference type="ARBA" id="ARBA00031501"/>
    </source>
</evidence>
<dbReference type="AlphaFoldDB" id="A0A1M6XTP9"/>
<evidence type="ECO:0000256" key="2">
    <source>
        <dbReference type="ARBA" id="ARBA00005684"/>
    </source>
</evidence>
<dbReference type="RefSeq" id="WP_073278688.1">
    <property type="nucleotide sequence ID" value="NZ_FRAC01000023.1"/>
</dbReference>
<comment type="catalytic activity">
    <reaction evidence="1 10">
        <text>Transfers a segment of a (1-&gt;4)-alpha-D-glucan to a new position in an acceptor, which may be glucose or a (1-&gt;4)-alpha-D-glucan.</text>
        <dbReference type="EC" id="2.4.1.25"/>
    </reaction>
</comment>
<dbReference type="InterPro" id="IPR017853">
    <property type="entry name" value="GH"/>
</dbReference>
<comment type="similarity">
    <text evidence="2 10">Belongs to the disproportionating enzyme family.</text>
</comment>
<dbReference type="InterPro" id="IPR003385">
    <property type="entry name" value="Glyco_hydro_77"/>
</dbReference>
<name>A0A1M6XTP9_9FIRM</name>
<dbReference type="OrthoDB" id="9811841at2"/>
<dbReference type="NCBIfam" id="NF011080">
    <property type="entry name" value="PRK14508.1-3"/>
    <property type="match status" value="1"/>
</dbReference>
<dbReference type="Gene3D" id="3.20.20.80">
    <property type="entry name" value="Glycosidases"/>
    <property type="match status" value="1"/>
</dbReference>
<dbReference type="Pfam" id="PF02446">
    <property type="entry name" value="Glyco_hydro_77"/>
    <property type="match status" value="1"/>
</dbReference>
<keyword evidence="6 10" id="KW-0808">Transferase</keyword>
<gene>
    <name evidence="11" type="ORF">SAMN02745136_04063</name>
</gene>
<evidence type="ECO:0000256" key="3">
    <source>
        <dbReference type="ARBA" id="ARBA00012560"/>
    </source>
</evidence>
<evidence type="ECO:0000313" key="11">
    <source>
        <dbReference type="EMBL" id="SHL09361.1"/>
    </source>
</evidence>
<evidence type="ECO:0000256" key="8">
    <source>
        <dbReference type="ARBA" id="ARBA00031423"/>
    </source>
</evidence>
<protein>
    <recommendedName>
        <fullName evidence="4 10">4-alpha-glucanotransferase</fullName>
        <ecNumber evidence="3 10">2.4.1.25</ecNumber>
    </recommendedName>
    <alternativeName>
        <fullName evidence="8 10">Amylomaltase</fullName>
    </alternativeName>
    <alternativeName>
        <fullName evidence="9 10">Disproportionating enzyme</fullName>
    </alternativeName>
</protein>
<dbReference type="GO" id="GO:0005975">
    <property type="term" value="P:carbohydrate metabolic process"/>
    <property type="evidence" value="ECO:0007669"/>
    <property type="project" value="InterPro"/>
</dbReference>
<dbReference type="PANTHER" id="PTHR32438:SF5">
    <property type="entry name" value="4-ALPHA-GLUCANOTRANSFERASE DPE1, CHLOROPLASTIC_AMYLOPLASTIC"/>
    <property type="match status" value="1"/>
</dbReference>
<dbReference type="EC" id="2.4.1.25" evidence="3 10"/>
<dbReference type="STRING" id="1121322.SAMN02745136_04063"/>
<evidence type="ECO:0000256" key="7">
    <source>
        <dbReference type="ARBA" id="ARBA00023277"/>
    </source>
</evidence>
<evidence type="ECO:0000256" key="5">
    <source>
        <dbReference type="ARBA" id="ARBA00022676"/>
    </source>
</evidence>
<evidence type="ECO:0000256" key="10">
    <source>
        <dbReference type="RuleBase" id="RU361207"/>
    </source>
</evidence>
<dbReference type="EMBL" id="FRAC01000023">
    <property type="protein sequence ID" value="SHL09361.1"/>
    <property type="molecule type" value="Genomic_DNA"/>
</dbReference>
<evidence type="ECO:0000313" key="12">
    <source>
        <dbReference type="Proteomes" id="UP000184386"/>
    </source>
</evidence>